<dbReference type="Proteomes" id="UP000286211">
    <property type="component" value="Unassembled WGS sequence"/>
</dbReference>
<name>A0A3E4S9Z0_9BACT</name>
<evidence type="ECO:0000313" key="4">
    <source>
        <dbReference type="EMBL" id="RHK06942.1"/>
    </source>
</evidence>
<sequence>MEQRLIGREAELKLLNEYINSNRSEFIAVYGRRRVGKTFLIRKAVEDHFAFFMTGMNGVAKGEQLVNFSIALQKYTHSTTLQTFKSWLLAFYALSQYIETLPEGKKVIFIDELPWMDTAKSGFIPALENFWNSWAVLRNDIKLIVCGSATSWMINNLIRNRGGLHNRLTHHLIVKPFTLHECEEYFKAYHFGYSRKQIAECYMVMGGIPYYLSMMDKSKSLAQNIDQLFFADNAELKDEFNDLYRALFKKSADHIAVVTALATKGMGMTRQELVKASGGKDNGAFSTVLEELEQCGFIRLYEPFSTANKMTSDIRQKRNTLFQLVDFYTLFYFRFIKHNKYQDSSFWSSSQNSQLYHTWAGLSFEMLCLNHIDKIKHALGISGVQTLVCSWRSSNTEKGTQIDLLIDRKDETINICEMKFYKSEFEISKEYEEKLLEKLRIFTEETKTSKSLLLTLITSFGLKQNKHSDIVQKQITMDELFI</sequence>
<evidence type="ECO:0000313" key="6">
    <source>
        <dbReference type="Proteomes" id="UP000286211"/>
    </source>
</evidence>
<evidence type="ECO:0000313" key="2">
    <source>
        <dbReference type="EMBL" id="MCW4132282.1"/>
    </source>
</evidence>
<dbReference type="InterPro" id="IPR027417">
    <property type="entry name" value="P-loop_NTPase"/>
</dbReference>
<keyword evidence="4" id="KW-0547">Nucleotide-binding</keyword>
<dbReference type="Proteomes" id="UP001209417">
    <property type="component" value="Unassembled WGS sequence"/>
</dbReference>
<dbReference type="Pfam" id="PF01637">
    <property type="entry name" value="ATPase_2"/>
    <property type="match status" value="1"/>
</dbReference>
<dbReference type="EMBL" id="QSSA01000041">
    <property type="protein sequence ID" value="RGL55305.1"/>
    <property type="molecule type" value="Genomic_DNA"/>
</dbReference>
<accession>A0A3E4S9Z0</accession>
<evidence type="ECO:0000313" key="5">
    <source>
        <dbReference type="Proteomes" id="UP000261187"/>
    </source>
</evidence>
<organism evidence="4 6">
    <name type="scientific">Segatella copri</name>
    <dbReference type="NCBI Taxonomy" id="165179"/>
    <lineage>
        <taxon>Bacteria</taxon>
        <taxon>Pseudomonadati</taxon>
        <taxon>Bacteroidota</taxon>
        <taxon>Bacteroidia</taxon>
        <taxon>Bacteroidales</taxon>
        <taxon>Prevotellaceae</taxon>
        <taxon>Segatella</taxon>
    </lineage>
</organism>
<evidence type="ECO:0000259" key="1">
    <source>
        <dbReference type="Pfam" id="PF01637"/>
    </source>
</evidence>
<dbReference type="InterPro" id="IPR011579">
    <property type="entry name" value="ATPase_dom"/>
</dbReference>
<dbReference type="PANTHER" id="PTHR34704:SF1">
    <property type="entry name" value="ATPASE"/>
    <property type="match status" value="1"/>
</dbReference>
<feature type="domain" description="ATPase" evidence="1">
    <location>
        <begin position="7"/>
        <end position="214"/>
    </location>
</feature>
<reference evidence="5 6" key="1">
    <citation type="submission" date="2018-08" db="EMBL/GenBank/DDBJ databases">
        <title>A genome reference for cultivated species of the human gut microbiota.</title>
        <authorList>
            <person name="Zou Y."/>
            <person name="Xue W."/>
            <person name="Luo G."/>
        </authorList>
    </citation>
    <scope>NUCLEOTIDE SEQUENCE [LARGE SCALE GENOMIC DNA]</scope>
    <source>
        <strain evidence="4 6">AF46-2NS</strain>
        <strain evidence="3 5">TF06-40</strain>
    </source>
</reference>
<dbReference type="EMBL" id="QRNB01000132">
    <property type="protein sequence ID" value="RHK06942.1"/>
    <property type="molecule type" value="Genomic_DNA"/>
</dbReference>
<keyword evidence="4" id="KW-0067">ATP-binding</keyword>
<proteinExistence type="predicted"/>
<reference evidence="2" key="2">
    <citation type="submission" date="2022-11" db="EMBL/GenBank/DDBJ databases">
        <title>Genomic repertoires linked with pathogenic potency of arthritogenic Prevotella copri isolated from the gut of rheumatoid arthritis patients.</title>
        <authorList>
            <person name="Nii T."/>
            <person name="Maeda Y."/>
            <person name="Motooka D."/>
            <person name="Naito M."/>
            <person name="Matsumoto Y."/>
            <person name="Ogawa T."/>
            <person name="Oguro-Igashira E."/>
            <person name="Kishikawa T."/>
            <person name="Yamashita M."/>
            <person name="Koizumi S."/>
            <person name="Kurakawa T."/>
            <person name="Okumura R."/>
            <person name="Kayama H."/>
            <person name="Murakami M."/>
            <person name="Sakaguchi T."/>
            <person name="Das B."/>
            <person name="Nakamura S."/>
            <person name="Okada Y."/>
            <person name="Kumanogoh A."/>
            <person name="Takeda K."/>
        </authorList>
    </citation>
    <scope>NUCLEOTIDE SEQUENCE</scope>
    <source>
        <strain evidence="2">H019-1</strain>
    </source>
</reference>
<dbReference type="RefSeq" id="WP_117695635.1">
    <property type="nucleotide sequence ID" value="NZ_JAPDVE010000021.1"/>
</dbReference>
<dbReference type="GO" id="GO:0005524">
    <property type="term" value="F:ATP binding"/>
    <property type="evidence" value="ECO:0007669"/>
    <property type="project" value="UniProtKB-KW"/>
</dbReference>
<gene>
    <name evidence="4" type="ORF">DW079_14225</name>
    <name evidence="3" type="ORF">DXC61_13895</name>
    <name evidence="2" type="ORF">ONT19_11970</name>
</gene>
<dbReference type="PANTHER" id="PTHR34704">
    <property type="entry name" value="ATPASE"/>
    <property type="match status" value="1"/>
</dbReference>
<dbReference type="Proteomes" id="UP000261187">
    <property type="component" value="Unassembled WGS sequence"/>
</dbReference>
<dbReference type="EMBL" id="JAPDVG010000001">
    <property type="protein sequence ID" value="MCW4132282.1"/>
    <property type="molecule type" value="Genomic_DNA"/>
</dbReference>
<protein>
    <submittedName>
        <fullName evidence="4">ATP-binding protein</fullName>
    </submittedName>
</protein>
<comment type="caution">
    <text evidence="4">The sequence shown here is derived from an EMBL/GenBank/DDBJ whole genome shotgun (WGS) entry which is preliminary data.</text>
</comment>
<evidence type="ECO:0000313" key="3">
    <source>
        <dbReference type="EMBL" id="RGL55305.1"/>
    </source>
</evidence>
<dbReference type="Gene3D" id="3.40.50.300">
    <property type="entry name" value="P-loop containing nucleotide triphosphate hydrolases"/>
    <property type="match status" value="1"/>
</dbReference>
<dbReference type="SUPFAM" id="SSF52540">
    <property type="entry name" value="P-loop containing nucleoside triphosphate hydrolases"/>
    <property type="match status" value="1"/>
</dbReference>
<dbReference type="AlphaFoldDB" id="A0A3E4S9Z0"/>